<name>A0ABV8WUC5_9BACI</name>
<organism evidence="4 5">
    <name type="scientific">Gracilibacillus xinjiangensis</name>
    <dbReference type="NCBI Taxonomy" id="1193282"/>
    <lineage>
        <taxon>Bacteria</taxon>
        <taxon>Bacillati</taxon>
        <taxon>Bacillota</taxon>
        <taxon>Bacilli</taxon>
        <taxon>Bacillales</taxon>
        <taxon>Bacillaceae</taxon>
        <taxon>Gracilibacillus</taxon>
    </lineage>
</organism>
<dbReference type="SUPFAM" id="SSF56300">
    <property type="entry name" value="Metallo-dependent phosphatases"/>
    <property type="match status" value="1"/>
</dbReference>
<dbReference type="PANTHER" id="PTHR11575:SF24">
    <property type="entry name" value="5'-NUCLEOTIDASE"/>
    <property type="match status" value="1"/>
</dbReference>
<keyword evidence="2" id="KW-0547">Nucleotide-binding</keyword>
<dbReference type="PROSITE" id="PS51272">
    <property type="entry name" value="SLH"/>
    <property type="match status" value="1"/>
</dbReference>
<dbReference type="Proteomes" id="UP001595882">
    <property type="component" value="Unassembled WGS sequence"/>
</dbReference>
<dbReference type="InterPro" id="IPR036907">
    <property type="entry name" value="5'-Nucleotdase_C_sf"/>
</dbReference>
<feature type="chain" id="PRO_5044983680" evidence="2">
    <location>
        <begin position="24"/>
        <end position="685"/>
    </location>
</feature>
<dbReference type="PRINTS" id="PR01607">
    <property type="entry name" value="APYRASEFAMLY"/>
</dbReference>
<dbReference type="InterPro" id="IPR006179">
    <property type="entry name" value="5_nucleotidase/apyrase"/>
</dbReference>
<feature type="signal peptide" evidence="2">
    <location>
        <begin position="1"/>
        <end position="23"/>
    </location>
</feature>
<dbReference type="Pfam" id="PF00149">
    <property type="entry name" value="Metallophos"/>
    <property type="match status" value="1"/>
</dbReference>
<evidence type="ECO:0000256" key="2">
    <source>
        <dbReference type="RuleBase" id="RU362119"/>
    </source>
</evidence>
<dbReference type="RefSeq" id="WP_390250304.1">
    <property type="nucleotide sequence ID" value="NZ_JBHSDT010000004.1"/>
</dbReference>
<evidence type="ECO:0000256" key="1">
    <source>
        <dbReference type="ARBA" id="ARBA00022729"/>
    </source>
</evidence>
<dbReference type="Pfam" id="PF02872">
    <property type="entry name" value="5_nucleotid_C"/>
    <property type="match status" value="1"/>
</dbReference>
<keyword evidence="1 2" id="KW-0732">Signal</keyword>
<keyword evidence="2" id="KW-0378">Hydrolase</keyword>
<dbReference type="Pfam" id="PF00395">
    <property type="entry name" value="SLH"/>
    <property type="match status" value="1"/>
</dbReference>
<dbReference type="CDD" id="cd00845">
    <property type="entry name" value="MPP_UshA_N_like"/>
    <property type="match status" value="1"/>
</dbReference>
<comment type="similarity">
    <text evidence="2">Belongs to the 5'-nucleotidase family.</text>
</comment>
<protein>
    <submittedName>
        <fullName evidence="4">5'-nucleotidase C-terminal domain-containing protein</fullName>
    </submittedName>
</protein>
<dbReference type="EMBL" id="JBHSDT010000004">
    <property type="protein sequence ID" value="MFC4402578.1"/>
    <property type="molecule type" value="Genomic_DNA"/>
</dbReference>
<dbReference type="Gene3D" id="3.60.21.10">
    <property type="match status" value="1"/>
</dbReference>
<accession>A0ABV8WUC5</accession>
<dbReference type="PANTHER" id="PTHR11575">
    <property type="entry name" value="5'-NUCLEOTIDASE-RELATED"/>
    <property type="match status" value="1"/>
</dbReference>
<proteinExistence type="inferred from homology"/>
<comment type="caution">
    <text evidence="4">The sequence shown here is derived from an EMBL/GenBank/DDBJ whole genome shotgun (WGS) entry which is preliminary data.</text>
</comment>
<evidence type="ECO:0000313" key="5">
    <source>
        <dbReference type="Proteomes" id="UP001595882"/>
    </source>
</evidence>
<evidence type="ECO:0000313" key="4">
    <source>
        <dbReference type="EMBL" id="MFC4402578.1"/>
    </source>
</evidence>
<dbReference type="InterPro" id="IPR004843">
    <property type="entry name" value="Calcineurin-like_PHP"/>
</dbReference>
<dbReference type="Gene3D" id="3.90.780.10">
    <property type="entry name" value="5'-Nucleotidase, C-terminal domain"/>
    <property type="match status" value="1"/>
</dbReference>
<keyword evidence="5" id="KW-1185">Reference proteome</keyword>
<sequence>MKKIIAFVLILVLSILTAFPALAETKHAFKDIANSPYKGEINQLASMGIINGMPNQNFYPDRSLSRAEAAVLLNRGFQLAEINPTTPIDPNVEKKLTYQDPLTAIDESFTIPTAKNLQNHWALEELEGLFRIRAIEPSEENYDPNVSVTYNEWTEMVGKIIFGAQQSIDFSKKMIEYGFMTEEKVQLNKPIPREEAAQSLYDILSHPDFQIITVFATADIHGHLQPYLPSGTEQEIGGLAKMSHIVKQFRASHPNTLLIDAGDAPYNTNIANLSEGAATIEVMNEMGYDAMVLGNHDFDFPFDVMQRNEELAQFTFLSANTLYNGEHPDFLQPYIMKEINGTSIAIVGVTDDQSHHFTHPKNVEGITFEDHFEAAEKTVQAVREDADIVVALSHLHGDNEVLPNKVDGFDLIIGGGEDIVDFPKQIGNSWLIAPGKHSETLNQINIQMLGNEMLGFNFAHIFMTHNLENDPAVETIIEKYESQINEEMKEIIGESTVELNGERETVRLKESNLANAIADSLRALTGADIALQNGGGVRASIPQGKIALENIYEALPFDNTVVMVEASGQTIWEALEHGAASYPSASGSFLQVSGLNYTIDASQNQGSRVVEVLVDGEPIDLEKTYTVAANDFLTGGGDLFTMLKEDTVEVLRTKHFLRDAFAEYVKEKGSIHPELEGRIVIVNEQ</sequence>
<gene>
    <name evidence="4" type="ORF">ACFOY7_05785</name>
</gene>
<evidence type="ECO:0000259" key="3">
    <source>
        <dbReference type="PROSITE" id="PS51272"/>
    </source>
</evidence>
<feature type="domain" description="SLH" evidence="3">
    <location>
        <begin position="24"/>
        <end position="87"/>
    </location>
</feature>
<dbReference type="InterPro" id="IPR001119">
    <property type="entry name" value="SLH_dom"/>
</dbReference>
<reference evidence="5" key="1">
    <citation type="journal article" date="2019" name="Int. J. Syst. Evol. Microbiol.">
        <title>The Global Catalogue of Microorganisms (GCM) 10K type strain sequencing project: providing services to taxonomists for standard genome sequencing and annotation.</title>
        <authorList>
            <consortium name="The Broad Institute Genomics Platform"/>
            <consortium name="The Broad Institute Genome Sequencing Center for Infectious Disease"/>
            <person name="Wu L."/>
            <person name="Ma J."/>
        </authorList>
    </citation>
    <scope>NUCLEOTIDE SEQUENCE [LARGE SCALE GENOMIC DNA]</scope>
    <source>
        <strain evidence="5">CCUG 37865</strain>
    </source>
</reference>
<dbReference type="InterPro" id="IPR029052">
    <property type="entry name" value="Metallo-depent_PP-like"/>
</dbReference>
<dbReference type="InterPro" id="IPR008334">
    <property type="entry name" value="5'-Nucleotdase_C"/>
</dbReference>
<dbReference type="SUPFAM" id="SSF55816">
    <property type="entry name" value="5'-nucleotidase (syn. UDP-sugar hydrolase), C-terminal domain"/>
    <property type="match status" value="1"/>
</dbReference>